<feature type="compositionally biased region" description="Polar residues" evidence="1">
    <location>
        <begin position="376"/>
        <end position="393"/>
    </location>
</feature>
<reference evidence="2" key="1">
    <citation type="journal article" date="2017" name="Nature">
        <title>The sunflower genome provides insights into oil metabolism, flowering and Asterid evolution.</title>
        <authorList>
            <person name="Badouin H."/>
            <person name="Gouzy J."/>
            <person name="Grassa C.J."/>
            <person name="Murat F."/>
            <person name="Staton S.E."/>
            <person name="Cottret L."/>
            <person name="Lelandais-Briere C."/>
            <person name="Owens G.L."/>
            <person name="Carrere S."/>
            <person name="Mayjonade B."/>
            <person name="Legrand L."/>
            <person name="Gill N."/>
            <person name="Kane N.C."/>
            <person name="Bowers J.E."/>
            <person name="Hubner S."/>
            <person name="Bellec A."/>
            <person name="Berard A."/>
            <person name="Berges H."/>
            <person name="Blanchet N."/>
            <person name="Boniface M.C."/>
            <person name="Brunel D."/>
            <person name="Catrice O."/>
            <person name="Chaidir N."/>
            <person name="Claudel C."/>
            <person name="Donnadieu C."/>
            <person name="Faraut T."/>
            <person name="Fievet G."/>
            <person name="Helmstetter N."/>
            <person name="King M."/>
            <person name="Knapp S.J."/>
            <person name="Lai Z."/>
            <person name="Le Paslier M.C."/>
            <person name="Lippi Y."/>
            <person name="Lorenzon L."/>
            <person name="Mandel J.R."/>
            <person name="Marage G."/>
            <person name="Marchand G."/>
            <person name="Marquand E."/>
            <person name="Bret-Mestries E."/>
            <person name="Morien E."/>
            <person name="Nambeesan S."/>
            <person name="Nguyen T."/>
            <person name="Pegot-Espagnet P."/>
            <person name="Pouilly N."/>
            <person name="Raftis F."/>
            <person name="Sallet E."/>
            <person name="Schiex T."/>
            <person name="Thomas J."/>
            <person name="Vandecasteele C."/>
            <person name="Vares D."/>
            <person name="Vear F."/>
            <person name="Vautrin S."/>
            <person name="Crespi M."/>
            <person name="Mangin B."/>
            <person name="Burke J.M."/>
            <person name="Salse J."/>
            <person name="Munos S."/>
            <person name="Vincourt P."/>
            <person name="Rieseberg L.H."/>
            <person name="Langlade N.B."/>
        </authorList>
    </citation>
    <scope>NUCLEOTIDE SEQUENCE</scope>
    <source>
        <tissue evidence="2">Leaves</tissue>
    </source>
</reference>
<evidence type="ECO:0000313" key="3">
    <source>
        <dbReference type="Proteomes" id="UP000215914"/>
    </source>
</evidence>
<evidence type="ECO:0000313" key="2">
    <source>
        <dbReference type="EMBL" id="KAF5759478.1"/>
    </source>
</evidence>
<dbReference type="Proteomes" id="UP000215914">
    <property type="component" value="Unassembled WGS sequence"/>
</dbReference>
<dbReference type="Gramene" id="mRNA:HanXRQr2_Chr16g0741771">
    <property type="protein sequence ID" value="CDS:HanXRQr2_Chr16g0741771.1"/>
    <property type="gene ID" value="HanXRQr2_Chr16g0741771"/>
</dbReference>
<keyword evidence="3" id="KW-1185">Reference proteome</keyword>
<evidence type="ECO:0000256" key="1">
    <source>
        <dbReference type="SAM" id="MobiDB-lite"/>
    </source>
</evidence>
<accession>A0A9K3GY50</accession>
<feature type="compositionally biased region" description="Basic residues" evidence="1">
    <location>
        <begin position="395"/>
        <end position="406"/>
    </location>
</feature>
<dbReference type="AlphaFoldDB" id="A0A9K3GY50"/>
<organism evidence="2 3">
    <name type="scientific">Helianthus annuus</name>
    <name type="common">Common sunflower</name>
    <dbReference type="NCBI Taxonomy" id="4232"/>
    <lineage>
        <taxon>Eukaryota</taxon>
        <taxon>Viridiplantae</taxon>
        <taxon>Streptophyta</taxon>
        <taxon>Embryophyta</taxon>
        <taxon>Tracheophyta</taxon>
        <taxon>Spermatophyta</taxon>
        <taxon>Magnoliopsida</taxon>
        <taxon>eudicotyledons</taxon>
        <taxon>Gunneridae</taxon>
        <taxon>Pentapetalae</taxon>
        <taxon>asterids</taxon>
        <taxon>campanulids</taxon>
        <taxon>Asterales</taxon>
        <taxon>Asteraceae</taxon>
        <taxon>Asteroideae</taxon>
        <taxon>Heliantheae alliance</taxon>
        <taxon>Heliantheae</taxon>
        <taxon>Helianthus</taxon>
    </lineage>
</organism>
<name>A0A9K3GY50_HELAN</name>
<feature type="region of interest" description="Disordered" evidence="1">
    <location>
        <begin position="374"/>
        <end position="426"/>
    </location>
</feature>
<protein>
    <recommendedName>
        <fullName evidence="4">Nucleotide-binding alpha-beta plait domain-containing protein</fullName>
    </recommendedName>
</protein>
<proteinExistence type="predicted"/>
<gene>
    <name evidence="2" type="ORF">HanXRQr2_Chr16g0741771</name>
</gene>
<feature type="compositionally biased region" description="Basic and acidic residues" evidence="1">
    <location>
        <begin position="79"/>
        <end position="102"/>
    </location>
</feature>
<feature type="region of interest" description="Disordered" evidence="1">
    <location>
        <begin position="76"/>
        <end position="114"/>
    </location>
</feature>
<sequence>MFFRGFDECVQDLWGLCGLVYCSESDRLGKKFGFLSFRNVNDVKRMEGVRGDVWMGSYKLFVARARFVDGERVVGGSDGNKEKTSDRSNDFMAEKDAPHDGHANPNQGGVASRVGENSRSYRDTFLNKNVSVNQDEVLKIDDSVEGYCEWHKLSICARLKNYKVLSSLDELLKINGGLSAAIKYGGWFNVLLVFNSEHECASFLDNKGVWDEWFVSAAIWTGQVQKYERIAWLRVHGIPISLAVDEVIEAIGKRYGKVVQPACYSSDEKDFSYAYIGVLCGSDSRIDDRFSLFWRGKTFKVWVDEDVGEWSPECIEVNEDCELEDTLEPESGRNGRDDQDNRGHGDGLEVEMGENGSNDQVNVVQVNVVDGEPNTLVDNSVSASPNQVIQDKSNSLRKKFRKKNSLRSRVVSPGENDRPKKRAREDSDYFGVDRLIGILNRNTNVEVQGDSETVSGDFCTPDLNKSCAFSVSSKCHNVDCEEEVEESVSDQVLAQIQKQVQIDNEEATTVALGRALGVDNLCYFGTQVKEQIVNDGFQIGDQ</sequence>
<reference evidence="2" key="2">
    <citation type="submission" date="2020-06" db="EMBL/GenBank/DDBJ databases">
        <title>Helianthus annuus Genome sequencing and assembly Release 2.</title>
        <authorList>
            <person name="Gouzy J."/>
            <person name="Langlade N."/>
            <person name="Munos S."/>
        </authorList>
    </citation>
    <scope>NUCLEOTIDE SEQUENCE</scope>
    <source>
        <tissue evidence="2">Leaves</tissue>
    </source>
</reference>
<dbReference type="EMBL" id="MNCJ02000331">
    <property type="protein sequence ID" value="KAF5759478.1"/>
    <property type="molecule type" value="Genomic_DNA"/>
</dbReference>
<evidence type="ECO:0008006" key="4">
    <source>
        <dbReference type="Google" id="ProtNLM"/>
    </source>
</evidence>
<comment type="caution">
    <text evidence="2">The sequence shown here is derived from an EMBL/GenBank/DDBJ whole genome shotgun (WGS) entry which is preliminary data.</text>
</comment>
<feature type="compositionally biased region" description="Basic and acidic residues" evidence="1">
    <location>
        <begin position="330"/>
        <end position="347"/>
    </location>
</feature>
<feature type="compositionally biased region" description="Basic and acidic residues" evidence="1">
    <location>
        <begin position="415"/>
        <end position="426"/>
    </location>
</feature>
<feature type="region of interest" description="Disordered" evidence="1">
    <location>
        <begin position="327"/>
        <end position="359"/>
    </location>
</feature>